<dbReference type="OrthoDB" id="101984at2157"/>
<feature type="region of interest" description="Disordered" evidence="1">
    <location>
        <begin position="535"/>
        <end position="558"/>
    </location>
</feature>
<proteinExistence type="predicted"/>
<name>A0A1I0MBU0_9EURY</name>
<reference evidence="3 4" key="1">
    <citation type="submission" date="2016-10" db="EMBL/GenBank/DDBJ databases">
        <authorList>
            <person name="de Groot N.N."/>
        </authorList>
    </citation>
    <scope>NUCLEOTIDE SEQUENCE [LARGE SCALE GENOMIC DNA]</scope>
    <source>
        <strain evidence="3 4">OGL-20</strain>
    </source>
</reference>
<feature type="domain" description="DUF2341" evidence="2">
    <location>
        <begin position="192"/>
        <end position="273"/>
    </location>
</feature>
<sequence length="576" mass="62435">MWRKLRITSIMLVLILLLGTFGLAVPTITVNVQEIGTGANRLVSPVWEGRYTLWQSGTDLVAVELILTADMPAGTVVHVILKNSSGVVVSNGTLVVGPGGIPAGTPFNVTVTPVNSAWVDPTQTEVIILSSDYNTDLSGPIFVNTQKLGLGTYDGSYSRPIIIQGSSVFLDYYPIRMLFISSNPSFPWDSLYFTNTTGSCLYYWKEFNGTFVNSDGRTYSWAVFWVNVTNIPANSNETIFVNYLGSGNPCSAYVNPNKVFLFYDNFSTLANWQTGGTPTISGGELQLDRGDWILSTRSFPVPYSLEVFTNLAYDDGTPYDTRGGGFFSWVYSLGPFILPYVDSAGSGTGEGIGMEYLNWAGTLIPWGQQDGLVQADASSPITTLNWNYGNSNPQYIMGQWEILNATVTSTSVDFSQVLFLTWNGARWVLSASPSTGIPAYAQSTSSYTITVTSDGRILLGQWSGGPTRVDFVFVRKYVSPEPTYTLGNVYYHLTFVPKPPATSTTGASVASTGIPTIATIGKSAPVALPIEGQTSGEKTIPQLQNETDETRGQSNTTERIKELARNANLTLPSDGP</sequence>
<evidence type="ECO:0000313" key="3">
    <source>
        <dbReference type="EMBL" id="SEV85762.1"/>
    </source>
</evidence>
<dbReference type="RefSeq" id="WP_083391968.1">
    <property type="nucleotide sequence ID" value="NZ_CP015105.1"/>
</dbReference>
<evidence type="ECO:0000313" key="4">
    <source>
        <dbReference type="Proteomes" id="UP000182125"/>
    </source>
</evidence>
<organism evidence="3 4">
    <name type="scientific">Thermococcus thioreducens</name>
    <dbReference type="NCBI Taxonomy" id="277988"/>
    <lineage>
        <taxon>Archaea</taxon>
        <taxon>Methanobacteriati</taxon>
        <taxon>Methanobacteriota</taxon>
        <taxon>Thermococci</taxon>
        <taxon>Thermococcales</taxon>
        <taxon>Thermococcaceae</taxon>
        <taxon>Thermococcus</taxon>
    </lineage>
</organism>
<protein>
    <recommendedName>
        <fullName evidence="2">DUF2341 domain-containing protein</fullName>
    </recommendedName>
</protein>
<accession>A0A1I0MBU0</accession>
<dbReference type="EMBL" id="FOIW01000001">
    <property type="protein sequence ID" value="SEV85762.1"/>
    <property type="molecule type" value="Genomic_DNA"/>
</dbReference>
<dbReference type="InterPro" id="IPR018765">
    <property type="entry name" value="DUF2341"/>
</dbReference>
<dbReference type="AlphaFoldDB" id="A0A1I0MBU0"/>
<dbReference type="Proteomes" id="UP000182125">
    <property type="component" value="Unassembled WGS sequence"/>
</dbReference>
<dbReference type="Pfam" id="PF10102">
    <property type="entry name" value="DUF2341"/>
    <property type="match status" value="1"/>
</dbReference>
<gene>
    <name evidence="3" type="ORF">SAMN05216170_0435</name>
</gene>
<evidence type="ECO:0000259" key="2">
    <source>
        <dbReference type="Pfam" id="PF10102"/>
    </source>
</evidence>
<feature type="compositionally biased region" description="Polar residues" evidence="1">
    <location>
        <begin position="535"/>
        <end position="545"/>
    </location>
</feature>
<dbReference type="GeneID" id="33334272"/>
<evidence type="ECO:0000256" key="1">
    <source>
        <dbReference type="SAM" id="MobiDB-lite"/>
    </source>
</evidence>